<dbReference type="Gene3D" id="3.40.1010.10">
    <property type="entry name" value="Cobalt-precorrin-4 Transmethylase, Domain 1"/>
    <property type="match status" value="1"/>
</dbReference>
<dbReference type="GO" id="GO:0005737">
    <property type="term" value="C:cytoplasm"/>
    <property type="evidence" value="ECO:0007669"/>
    <property type="project" value="UniProtKB-SubCell"/>
</dbReference>
<dbReference type="FunFam" id="3.40.1010.10:FF:000007">
    <property type="entry name" value="Ribosomal RNA small subunit methyltransferase I"/>
    <property type="match status" value="1"/>
</dbReference>
<dbReference type="PROSITE" id="PS01296">
    <property type="entry name" value="RSMI"/>
    <property type="match status" value="1"/>
</dbReference>
<dbReference type="STRING" id="1123029.SAMN02745172_00932"/>
<accession>A0A1M7ZBR7</accession>
<dbReference type="InterPro" id="IPR014776">
    <property type="entry name" value="4pyrrole_Mease_sub2"/>
</dbReference>
<comment type="function">
    <text evidence="6">Catalyzes the 2'-O-methylation of the ribose of cytidine 1402 (C1402) in 16S rRNA.</text>
</comment>
<protein>
    <recommendedName>
        <fullName evidence="6">Ribosomal RNA small subunit methyltransferase I</fullName>
        <ecNumber evidence="6">2.1.1.198</ecNumber>
    </recommendedName>
    <alternativeName>
        <fullName evidence="6">16S rRNA 2'-O-ribose C1402 methyltransferase</fullName>
    </alternativeName>
    <alternativeName>
        <fullName evidence="6">rRNA (cytidine-2'-O-)-methyltransferase RsmI</fullName>
    </alternativeName>
</protein>
<evidence type="ECO:0000256" key="4">
    <source>
        <dbReference type="ARBA" id="ARBA00022679"/>
    </source>
</evidence>
<keyword evidence="2 6" id="KW-0698">rRNA processing</keyword>
<keyword evidence="10" id="KW-1185">Reference proteome</keyword>
<dbReference type="HAMAP" id="MF_01877">
    <property type="entry name" value="16SrRNA_methyltr_I"/>
    <property type="match status" value="1"/>
</dbReference>
<dbReference type="PANTHER" id="PTHR46111:SF1">
    <property type="entry name" value="RIBOSOMAL RNA SMALL SUBUNIT METHYLTRANSFERASE I"/>
    <property type="match status" value="1"/>
</dbReference>
<dbReference type="SUPFAM" id="SSF53790">
    <property type="entry name" value="Tetrapyrrole methylase"/>
    <property type="match status" value="1"/>
</dbReference>
<name>A0A1M7ZBR7_9HYPH</name>
<evidence type="ECO:0000256" key="1">
    <source>
        <dbReference type="ARBA" id="ARBA00022490"/>
    </source>
</evidence>
<comment type="subcellular location">
    <subcellularLocation>
        <location evidence="6">Cytoplasm</location>
    </subcellularLocation>
</comment>
<keyword evidence="5 6" id="KW-0949">S-adenosyl-L-methionine</keyword>
<evidence type="ECO:0000259" key="8">
    <source>
        <dbReference type="Pfam" id="PF23016"/>
    </source>
</evidence>
<keyword evidence="3 6" id="KW-0489">Methyltransferase</keyword>
<dbReference type="AlphaFoldDB" id="A0A1M7ZBR7"/>
<evidence type="ECO:0000256" key="6">
    <source>
        <dbReference type="HAMAP-Rule" id="MF_01877"/>
    </source>
</evidence>
<dbReference type="Pfam" id="PF00590">
    <property type="entry name" value="TP_methylase"/>
    <property type="match status" value="1"/>
</dbReference>
<dbReference type="InterPro" id="IPR053910">
    <property type="entry name" value="RsmI_HTH"/>
</dbReference>
<dbReference type="CDD" id="cd11648">
    <property type="entry name" value="RsmI"/>
    <property type="match status" value="1"/>
</dbReference>
<gene>
    <name evidence="6" type="primary">rsmI</name>
    <name evidence="9" type="ORF">SAMN02745172_00932</name>
</gene>
<dbReference type="EC" id="2.1.1.198" evidence="6"/>
<feature type="domain" description="RsmI HTH" evidence="8">
    <location>
        <begin position="254"/>
        <end position="299"/>
    </location>
</feature>
<sequence>MPESEPRAEGAARSFAIAGRALSAPAAAPGLYVVATPIGNLGDITVRALETLSAADLVACEDTRVTRVLLDRYAIRTKLVAYHEHNAARMRPRLLEDLAEGRSIALVSDAGTPLISDPGYRLVVDAAAAGHRVVPIPGASALLSALVTAGLPTDAFLFAGFLAPKSAARRRRLAELARTPATLVFYESPRRLGECLADMAETLGADRQAAVARELTKLHETVVRGPLSELAAAFAGDPPRGEIVIAVGPPGEIAADPDDVDRLLAEALARLPVGAAASEVAKATGADRRALYRRALDLKGASEPDGGDDG</sequence>
<dbReference type="Pfam" id="PF23016">
    <property type="entry name" value="RsmI_C"/>
    <property type="match status" value="1"/>
</dbReference>
<dbReference type="InterPro" id="IPR008189">
    <property type="entry name" value="rRNA_ssu_MeTfrase_I"/>
</dbReference>
<organism evidence="9 10">
    <name type="scientific">Pseudoxanthobacter soli DSM 19599</name>
    <dbReference type="NCBI Taxonomy" id="1123029"/>
    <lineage>
        <taxon>Bacteria</taxon>
        <taxon>Pseudomonadati</taxon>
        <taxon>Pseudomonadota</taxon>
        <taxon>Alphaproteobacteria</taxon>
        <taxon>Hyphomicrobiales</taxon>
        <taxon>Segnochrobactraceae</taxon>
        <taxon>Pseudoxanthobacter</taxon>
    </lineage>
</organism>
<comment type="similarity">
    <text evidence="6">Belongs to the methyltransferase superfamily. RsmI family.</text>
</comment>
<dbReference type="InterPro" id="IPR035996">
    <property type="entry name" value="4pyrrol_Methylase_sf"/>
</dbReference>
<dbReference type="PIRSF" id="PIRSF005917">
    <property type="entry name" value="MTase_YraL"/>
    <property type="match status" value="1"/>
</dbReference>
<dbReference type="InterPro" id="IPR014777">
    <property type="entry name" value="4pyrrole_Mease_sub1"/>
</dbReference>
<keyword evidence="1 6" id="KW-0963">Cytoplasm</keyword>
<dbReference type="Gene3D" id="3.30.950.10">
    <property type="entry name" value="Methyltransferase, Cobalt-precorrin-4 Transmethylase, Domain 2"/>
    <property type="match status" value="1"/>
</dbReference>
<evidence type="ECO:0000256" key="3">
    <source>
        <dbReference type="ARBA" id="ARBA00022603"/>
    </source>
</evidence>
<evidence type="ECO:0000256" key="2">
    <source>
        <dbReference type="ARBA" id="ARBA00022552"/>
    </source>
</evidence>
<dbReference type="RefSeq" id="WP_073626133.1">
    <property type="nucleotide sequence ID" value="NZ_FRXO01000002.1"/>
</dbReference>
<dbReference type="InterPro" id="IPR000878">
    <property type="entry name" value="4pyrrol_Mease"/>
</dbReference>
<comment type="catalytic activity">
    <reaction evidence="6">
        <text>cytidine(1402) in 16S rRNA + S-adenosyl-L-methionine = 2'-O-methylcytidine(1402) in 16S rRNA + S-adenosyl-L-homocysteine + H(+)</text>
        <dbReference type="Rhea" id="RHEA:42924"/>
        <dbReference type="Rhea" id="RHEA-COMP:10285"/>
        <dbReference type="Rhea" id="RHEA-COMP:10286"/>
        <dbReference type="ChEBI" id="CHEBI:15378"/>
        <dbReference type="ChEBI" id="CHEBI:57856"/>
        <dbReference type="ChEBI" id="CHEBI:59789"/>
        <dbReference type="ChEBI" id="CHEBI:74495"/>
        <dbReference type="ChEBI" id="CHEBI:82748"/>
        <dbReference type="EC" id="2.1.1.198"/>
    </reaction>
</comment>
<evidence type="ECO:0000259" key="7">
    <source>
        <dbReference type="Pfam" id="PF00590"/>
    </source>
</evidence>
<dbReference type="InterPro" id="IPR018063">
    <property type="entry name" value="SAM_MeTrfase_RsmI_CS"/>
</dbReference>
<dbReference type="OrthoDB" id="9809084at2"/>
<evidence type="ECO:0000256" key="5">
    <source>
        <dbReference type="ARBA" id="ARBA00022691"/>
    </source>
</evidence>
<reference evidence="9 10" key="1">
    <citation type="submission" date="2016-12" db="EMBL/GenBank/DDBJ databases">
        <authorList>
            <person name="Song W.-J."/>
            <person name="Kurnit D.M."/>
        </authorList>
    </citation>
    <scope>NUCLEOTIDE SEQUENCE [LARGE SCALE GENOMIC DNA]</scope>
    <source>
        <strain evidence="9 10">DSM 19599</strain>
    </source>
</reference>
<dbReference type="GO" id="GO:0070677">
    <property type="term" value="F:rRNA (cytosine-2'-O-)-methyltransferase activity"/>
    <property type="evidence" value="ECO:0007669"/>
    <property type="project" value="UniProtKB-UniRule"/>
</dbReference>
<dbReference type="FunFam" id="3.30.950.10:FF:000002">
    <property type="entry name" value="Ribosomal RNA small subunit methyltransferase I"/>
    <property type="match status" value="1"/>
</dbReference>
<evidence type="ECO:0000313" key="10">
    <source>
        <dbReference type="Proteomes" id="UP000186406"/>
    </source>
</evidence>
<dbReference type="PANTHER" id="PTHR46111">
    <property type="entry name" value="RIBOSOMAL RNA SMALL SUBUNIT METHYLTRANSFERASE I"/>
    <property type="match status" value="1"/>
</dbReference>
<feature type="domain" description="Tetrapyrrole methylase" evidence="7">
    <location>
        <begin position="31"/>
        <end position="231"/>
    </location>
</feature>
<dbReference type="EMBL" id="FRXO01000002">
    <property type="protein sequence ID" value="SHO62327.1"/>
    <property type="molecule type" value="Genomic_DNA"/>
</dbReference>
<dbReference type="Proteomes" id="UP000186406">
    <property type="component" value="Unassembled WGS sequence"/>
</dbReference>
<evidence type="ECO:0000313" key="9">
    <source>
        <dbReference type="EMBL" id="SHO62327.1"/>
    </source>
</evidence>
<keyword evidence="4 6" id="KW-0808">Transferase</keyword>
<dbReference type="NCBIfam" id="TIGR00096">
    <property type="entry name" value="16S rRNA (cytidine(1402)-2'-O)-methyltransferase"/>
    <property type="match status" value="1"/>
</dbReference>
<proteinExistence type="inferred from homology"/>